<comment type="caution">
    <text evidence="1">The sequence shown here is derived from an EMBL/GenBank/DDBJ whole genome shotgun (WGS) entry which is preliminary data.</text>
</comment>
<dbReference type="Proteomes" id="UP000789396">
    <property type="component" value="Unassembled WGS sequence"/>
</dbReference>
<proteinExistence type="predicted"/>
<evidence type="ECO:0000313" key="2">
    <source>
        <dbReference type="Proteomes" id="UP000789396"/>
    </source>
</evidence>
<name>A0A9N9AND6_9GLOM</name>
<protein>
    <submittedName>
        <fullName evidence="1">15502_t:CDS:1</fullName>
    </submittedName>
</protein>
<dbReference type="AlphaFoldDB" id="A0A9N9AND6"/>
<dbReference type="EMBL" id="CAJVPZ010003840">
    <property type="protein sequence ID" value="CAG8536842.1"/>
    <property type="molecule type" value="Genomic_DNA"/>
</dbReference>
<accession>A0A9N9AND6</accession>
<reference evidence="1" key="1">
    <citation type="submission" date="2021-06" db="EMBL/GenBank/DDBJ databases">
        <authorList>
            <person name="Kallberg Y."/>
            <person name="Tangrot J."/>
            <person name="Rosling A."/>
        </authorList>
    </citation>
    <scope>NUCLEOTIDE SEQUENCE</scope>
    <source>
        <strain evidence="1">IN212</strain>
    </source>
</reference>
<feature type="non-terminal residue" evidence="1">
    <location>
        <position position="1"/>
    </location>
</feature>
<dbReference type="OrthoDB" id="2397394at2759"/>
<evidence type="ECO:0000313" key="1">
    <source>
        <dbReference type="EMBL" id="CAG8536842.1"/>
    </source>
</evidence>
<gene>
    <name evidence="1" type="ORF">RFULGI_LOCUS4044</name>
</gene>
<organism evidence="1 2">
    <name type="scientific">Racocetra fulgida</name>
    <dbReference type="NCBI Taxonomy" id="60492"/>
    <lineage>
        <taxon>Eukaryota</taxon>
        <taxon>Fungi</taxon>
        <taxon>Fungi incertae sedis</taxon>
        <taxon>Mucoromycota</taxon>
        <taxon>Glomeromycotina</taxon>
        <taxon>Glomeromycetes</taxon>
        <taxon>Diversisporales</taxon>
        <taxon>Gigasporaceae</taxon>
        <taxon>Racocetra</taxon>
    </lineage>
</organism>
<sequence length="106" mass="12300">MLDSVKKTGQLILMDEKLIELLEDLSDSQNDDEKILNVMLKRCMKAPISELKIFFEELSQALHRFPKVYLPSIQTLVFHFRNNSSRTILRPDLQDGAMEVLISEVH</sequence>
<keyword evidence="2" id="KW-1185">Reference proteome</keyword>